<feature type="domain" description="Aerobactin siderophore biosynthesis IucA/IucC-like C-terminal" evidence="2">
    <location>
        <begin position="76"/>
        <end position="206"/>
    </location>
</feature>
<feature type="compositionally biased region" description="Basic and acidic residues" evidence="1">
    <location>
        <begin position="210"/>
        <end position="219"/>
    </location>
</feature>
<protein>
    <submittedName>
        <fullName evidence="3">Siderophore-iron reductase FhuF</fullName>
    </submittedName>
</protein>
<evidence type="ECO:0000313" key="4">
    <source>
        <dbReference type="Proteomes" id="UP001165667"/>
    </source>
</evidence>
<reference evidence="3" key="1">
    <citation type="submission" date="2022-05" db="EMBL/GenBank/DDBJ databases">
        <authorList>
            <person name="Pankratov T."/>
        </authorList>
    </citation>
    <scope>NUCLEOTIDE SEQUENCE</scope>
    <source>
        <strain evidence="3">BP6-180914</strain>
    </source>
</reference>
<keyword evidence="4" id="KW-1185">Reference proteome</keyword>
<evidence type="ECO:0000313" key="3">
    <source>
        <dbReference type="EMBL" id="MCW6509207.1"/>
    </source>
</evidence>
<dbReference type="EMBL" id="JAMOIM010000008">
    <property type="protein sequence ID" value="MCW6509207.1"/>
    <property type="molecule type" value="Genomic_DNA"/>
</dbReference>
<proteinExistence type="predicted"/>
<gene>
    <name evidence="3" type="primary">fhuF</name>
    <name evidence="3" type="ORF">M8523_14365</name>
</gene>
<evidence type="ECO:0000256" key="1">
    <source>
        <dbReference type="SAM" id="MobiDB-lite"/>
    </source>
</evidence>
<accession>A0AA41Z4P0</accession>
<organism evidence="3 4">
    <name type="scientific">Lichenifustis flavocetrariae</name>
    <dbReference type="NCBI Taxonomy" id="2949735"/>
    <lineage>
        <taxon>Bacteria</taxon>
        <taxon>Pseudomonadati</taxon>
        <taxon>Pseudomonadota</taxon>
        <taxon>Alphaproteobacteria</taxon>
        <taxon>Hyphomicrobiales</taxon>
        <taxon>Lichenihabitantaceae</taxon>
        <taxon>Lichenifustis</taxon>
    </lineage>
</organism>
<comment type="caution">
    <text evidence="3">The sequence shown here is derived from an EMBL/GenBank/DDBJ whole genome shotgun (WGS) entry which is preliminary data.</text>
</comment>
<name>A0AA41Z4P0_9HYPH</name>
<dbReference type="NCBIfam" id="TIGR03951">
    <property type="entry name" value="Fe_III_red_FhuF"/>
    <property type="match status" value="1"/>
</dbReference>
<dbReference type="RefSeq" id="WP_282585565.1">
    <property type="nucleotide sequence ID" value="NZ_JAMOIM010000008.1"/>
</dbReference>
<dbReference type="InterPro" id="IPR008090">
    <property type="entry name" value="Fe_iron_reduct"/>
</dbReference>
<sequence>MDREHATALFDDKVAGADWLDDLFVGPLSHWRGKLVWDGPAGATAAAELGEHHRFSAVIDRFQAAQGGPDRIAATSFWSQIYFSTLIVPAVVASLGLARNLRLGWSDMHVTLCPRSGVPLHFGMTPDRAPTLDTPLLHPLFEGHLTPFIAMVRRESGLSSRLLWENAGWILVWILGEMAPCLPSGRAGHPRRSLMACSALRCPRRNEARHARRLARDPSRLLPPLPRPGLRLL</sequence>
<feature type="region of interest" description="Disordered" evidence="1">
    <location>
        <begin position="210"/>
        <end position="233"/>
    </location>
</feature>
<dbReference type="Proteomes" id="UP001165667">
    <property type="component" value="Unassembled WGS sequence"/>
</dbReference>
<dbReference type="AlphaFoldDB" id="A0AA41Z4P0"/>
<dbReference type="Pfam" id="PF06276">
    <property type="entry name" value="FhuF"/>
    <property type="match status" value="1"/>
</dbReference>
<dbReference type="InterPro" id="IPR022770">
    <property type="entry name" value="IucA/IucC-like_C"/>
</dbReference>
<evidence type="ECO:0000259" key="2">
    <source>
        <dbReference type="Pfam" id="PF06276"/>
    </source>
</evidence>
<dbReference type="GO" id="GO:0003824">
    <property type="term" value="F:catalytic activity"/>
    <property type="evidence" value="ECO:0007669"/>
    <property type="project" value="UniProtKB-ARBA"/>
</dbReference>